<dbReference type="PANTHER" id="PTHR33240:SF15">
    <property type="entry name" value="GAG-PRO-LIKE PROTEIN"/>
    <property type="match status" value="1"/>
</dbReference>
<feature type="region of interest" description="Disordered" evidence="1">
    <location>
        <begin position="1"/>
        <end position="41"/>
    </location>
</feature>
<reference evidence="2" key="1">
    <citation type="submission" date="2019-12" db="EMBL/GenBank/DDBJ databases">
        <authorList>
            <person name="Scholes J."/>
        </authorList>
    </citation>
    <scope>NUCLEOTIDE SEQUENCE</scope>
</reference>
<gene>
    <name evidence="2" type="ORF">SHERM_11150</name>
</gene>
<dbReference type="AlphaFoldDB" id="A0A9N7ML12"/>
<sequence>RRESGDKRRRTDEQPNRPVKKGILHMIAGGPTDGDSHRKRKRTYRGKGVANEVAEVQVQRSSSTLKFGDDDVQGLVVPHNDALVITAEVASYDVQRVLIDTGSSADIIFLKCLQQMELDVKVEPVHTALYGFRGSEVRPVGEVSLTVALGRSPLRKVKMVRFLVVDASSAYNIILGRPSLNSFQAAISTYCMKIKFPVADE</sequence>
<comment type="caution">
    <text evidence="2">The sequence shown here is derived from an EMBL/GenBank/DDBJ whole genome shotgun (WGS) entry which is preliminary data.</text>
</comment>
<feature type="non-terminal residue" evidence="2">
    <location>
        <position position="1"/>
    </location>
</feature>
<evidence type="ECO:0000313" key="2">
    <source>
        <dbReference type="EMBL" id="CAA0808933.1"/>
    </source>
</evidence>
<dbReference type="Gene3D" id="2.40.70.10">
    <property type="entry name" value="Acid Proteases"/>
    <property type="match status" value="1"/>
</dbReference>
<dbReference type="Proteomes" id="UP001153555">
    <property type="component" value="Unassembled WGS sequence"/>
</dbReference>
<dbReference type="EMBL" id="CACSLK010003174">
    <property type="protein sequence ID" value="CAA0808933.1"/>
    <property type="molecule type" value="Genomic_DNA"/>
</dbReference>
<proteinExistence type="predicted"/>
<dbReference type="InterPro" id="IPR021109">
    <property type="entry name" value="Peptidase_aspartic_dom_sf"/>
</dbReference>
<accession>A0A9N7ML12</accession>
<dbReference type="SUPFAM" id="SSF50630">
    <property type="entry name" value="Acid proteases"/>
    <property type="match status" value="1"/>
</dbReference>
<name>A0A9N7ML12_STRHE</name>
<evidence type="ECO:0000313" key="3">
    <source>
        <dbReference type="Proteomes" id="UP001153555"/>
    </source>
</evidence>
<dbReference type="OrthoDB" id="903981at2759"/>
<dbReference type="CDD" id="cd00303">
    <property type="entry name" value="retropepsin_like"/>
    <property type="match status" value="1"/>
</dbReference>
<feature type="compositionally biased region" description="Basic and acidic residues" evidence="1">
    <location>
        <begin position="1"/>
        <end position="15"/>
    </location>
</feature>
<evidence type="ECO:0000256" key="1">
    <source>
        <dbReference type="SAM" id="MobiDB-lite"/>
    </source>
</evidence>
<organism evidence="2 3">
    <name type="scientific">Striga hermonthica</name>
    <name type="common">Purple witchweed</name>
    <name type="synonym">Buchnera hermonthica</name>
    <dbReference type="NCBI Taxonomy" id="68872"/>
    <lineage>
        <taxon>Eukaryota</taxon>
        <taxon>Viridiplantae</taxon>
        <taxon>Streptophyta</taxon>
        <taxon>Embryophyta</taxon>
        <taxon>Tracheophyta</taxon>
        <taxon>Spermatophyta</taxon>
        <taxon>Magnoliopsida</taxon>
        <taxon>eudicotyledons</taxon>
        <taxon>Gunneridae</taxon>
        <taxon>Pentapetalae</taxon>
        <taxon>asterids</taxon>
        <taxon>lamiids</taxon>
        <taxon>Lamiales</taxon>
        <taxon>Orobanchaceae</taxon>
        <taxon>Buchnereae</taxon>
        <taxon>Striga</taxon>
    </lineage>
</organism>
<dbReference type="PANTHER" id="PTHR33240">
    <property type="entry name" value="OS08G0508500 PROTEIN"/>
    <property type="match status" value="1"/>
</dbReference>
<feature type="non-terminal residue" evidence="2">
    <location>
        <position position="201"/>
    </location>
</feature>
<protein>
    <submittedName>
        <fullName evidence="2">Uncharacterized protein</fullName>
    </submittedName>
</protein>
<keyword evidence="3" id="KW-1185">Reference proteome</keyword>